<dbReference type="PRINTS" id="PR00081">
    <property type="entry name" value="GDHRDH"/>
</dbReference>
<sequence>MKSILITGATSGIGLATAHALHKQGWHIHGSGLPEDDFTHLAEVGAHITPVKLDITDNASVQQLVAQIQAPLNALMNNAGVTVPGALLDLDIEAIQQQFEVNVFGHLRVTQTVLPLLAPDARIVMVSSVMGRVAMPALGAYSMSKHAIEAMADTLRLELADTSMRVISVQMGAIDTPLTQHIAQKMQEKAHTSERFTRLYHGMVRALQQQARYAIPPEKVASVITRAVTSNQPKTRYAVDPATRGLLMMRKYAPDALGDWILRRSLGLYPKE</sequence>
<dbReference type="AlphaFoldDB" id="A0A7S8E881"/>
<name>A0A7S8E881_9CHLR</name>
<gene>
    <name evidence="5" type="ORF">G4Y79_21160</name>
</gene>
<dbReference type="EMBL" id="CP062983">
    <property type="protein sequence ID" value="QPC82166.1"/>
    <property type="molecule type" value="Genomic_DNA"/>
</dbReference>
<comment type="similarity">
    <text evidence="1 3">Belongs to the short-chain dehydrogenases/reductases (SDR) family.</text>
</comment>
<evidence type="ECO:0000256" key="3">
    <source>
        <dbReference type="RuleBase" id="RU000363"/>
    </source>
</evidence>
<dbReference type="SMART" id="SM00822">
    <property type="entry name" value="PKS_KR"/>
    <property type="match status" value="1"/>
</dbReference>
<evidence type="ECO:0000313" key="5">
    <source>
        <dbReference type="EMBL" id="QPC82166.1"/>
    </source>
</evidence>
<evidence type="ECO:0000259" key="4">
    <source>
        <dbReference type="SMART" id="SM00822"/>
    </source>
</evidence>
<feature type="domain" description="Ketoreductase" evidence="4">
    <location>
        <begin position="2"/>
        <end position="170"/>
    </location>
</feature>
<dbReference type="InterPro" id="IPR020904">
    <property type="entry name" value="Sc_DH/Rdtase_CS"/>
</dbReference>
<dbReference type="InterPro" id="IPR002347">
    <property type="entry name" value="SDR_fam"/>
</dbReference>
<dbReference type="Pfam" id="PF00106">
    <property type="entry name" value="adh_short"/>
    <property type="match status" value="1"/>
</dbReference>
<evidence type="ECO:0000313" key="6">
    <source>
        <dbReference type="Proteomes" id="UP000594468"/>
    </source>
</evidence>
<evidence type="ECO:0000256" key="1">
    <source>
        <dbReference type="ARBA" id="ARBA00006484"/>
    </source>
</evidence>
<keyword evidence="6" id="KW-1185">Reference proteome</keyword>
<keyword evidence="2" id="KW-0560">Oxidoreductase</keyword>
<reference evidence="5 6" key="1">
    <citation type="submission" date="2020-02" db="EMBL/GenBank/DDBJ databases">
        <authorList>
            <person name="Zheng R.K."/>
            <person name="Sun C.M."/>
        </authorList>
    </citation>
    <scope>NUCLEOTIDE SEQUENCE [LARGE SCALE GENOMIC DNA]</scope>
    <source>
        <strain evidence="6">rifampicinis</strain>
    </source>
</reference>
<dbReference type="PANTHER" id="PTHR44169:SF6">
    <property type="entry name" value="NADPH-DEPENDENT 1-ACYLDIHYDROXYACETONE PHOSPHATE REDUCTASE"/>
    <property type="match status" value="1"/>
</dbReference>
<dbReference type="InterPro" id="IPR057326">
    <property type="entry name" value="KR_dom"/>
</dbReference>
<dbReference type="SUPFAM" id="SSF51735">
    <property type="entry name" value="NAD(P)-binding Rossmann-fold domains"/>
    <property type="match status" value="1"/>
</dbReference>
<dbReference type="CDD" id="cd05374">
    <property type="entry name" value="17beta-HSD-like_SDR_c"/>
    <property type="match status" value="1"/>
</dbReference>
<protein>
    <submittedName>
        <fullName evidence="5">SDR family oxidoreductase</fullName>
    </submittedName>
</protein>
<dbReference type="PROSITE" id="PS00061">
    <property type="entry name" value="ADH_SHORT"/>
    <property type="match status" value="1"/>
</dbReference>
<accession>A0A7S8E881</accession>
<dbReference type="Gene3D" id="3.40.50.720">
    <property type="entry name" value="NAD(P)-binding Rossmann-like Domain"/>
    <property type="match status" value="1"/>
</dbReference>
<organism evidence="5 6">
    <name type="scientific">Phototrophicus methaneseepsis</name>
    <dbReference type="NCBI Taxonomy" id="2710758"/>
    <lineage>
        <taxon>Bacteria</taxon>
        <taxon>Bacillati</taxon>
        <taxon>Chloroflexota</taxon>
        <taxon>Candidatus Thermofontia</taxon>
        <taxon>Phototrophicales</taxon>
        <taxon>Phototrophicaceae</taxon>
        <taxon>Phototrophicus</taxon>
    </lineage>
</organism>
<dbReference type="RefSeq" id="WP_195170235.1">
    <property type="nucleotide sequence ID" value="NZ_CP062983.1"/>
</dbReference>
<dbReference type="KEGG" id="pmet:G4Y79_21160"/>
<dbReference type="InterPro" id="IPR036291">
    <property type="entry name" value="NAD(P)-bd_dom_sf"/>
</dbReference>
<dbReference type="PRINTS" id="PR00080">
    <property type="entry name" value="SDRFAMILY"/>
</dbReference>
<proteinExistence type="inferred from homology"/>
<evidence type="ECO:0000256" key="2">
    <source>
        <dbReference type="ARBA" id="ARBA00023002"/>
    </source>
</evidence>
<dbReference type="PANTHER" id="PTHR44169">
    <property type="entry name" value="NADPH-DEPENDENT 1-ACYLDIHYDROXYACETONE PHOSPHATE REDUCTASE"/>
    <property type="match status" value="1"/>
</dbReference>
<dbReference type="Proteomes" id="UP000594468">
    <property type="component" value="Chromosome"/>
</dbReference>
<dbReference type="GO" id="GO:0016491">
    <property type="term" value="F:oxidoreductase activity"/>
    <property type="evidence" value="ECO:0007669"/>
    <property type="project" value="UniProtKB-KW"/>
</dbReference>